<reference evidence="3" key="1">
    <citation type="journal article" date="2014" name="Int. J. Syst. Evol. Microbiol.">
        <title>Complete genome sequence of Corynebacterium casei LMG S-19264T (=DSM 44701T), isolated from a smear-ripened cheese.</title>
        <authorList>
            <consortium name="US DOE Joint Genome Institute (JGI-PGF)"/>
            <person name="Walter F."/>
            <person name="Albersmeier A."/>
            <person name="Kalinowski J."/>
            <person name="Ruckert C."/>
        </authorList>
    </citation>
    <scope>NUCLEOTIDE SEQUENCE</scope>
    <source>
        <strain evidence="3">KCTC 42731</strain>
    </source>
</reference>
<dbReference type="Pfam" id="PF08239">
    <property type="entry name" value="SH3_3"/>
    <property type="match status" value="1"/>
</dbReference>
<dbReference type="Proteomes" id="UP000623842">
    <property type="component" value="Unassembled WGS sequence"/>
</dbReference>
<sequence length="261" mass="28333">MRRKAPLIITPVFLSLTLSGCQSTIEAVSTGVGAVGANYFCNKKGYKEYRALCLVGGAFVGNLLGKKLAKYLSEEDQVSMAKTTQKSLEQGTTHSWENPENNTKGSTKVLSSSVQSKPQTVKVLKKRVEQVPPLEMIGEIYQATKNGNVRGGPSTDYQTVKQINVNQMVEVIGKVKGKSWYMISEGGVGSGFVFHSLIKKAPEGSFIEDTTEFNDSDVEETQVAAQSVCRKIEQSITLADGTVHSEQMEACQGPNGWQAKV</sequence>
<evidence type="ECO:0000256" key="1">
    <source>
        <dbReference type="SAM" id="MobiDB-lite"/>
    </source>
</evidence>
<organism evidence="3 4">
    <name type="scientific">Thalassotalea marina</name>
    <dbReference type="NCBI Taxonomy" id="1673741"/>
    <lineage>
        <taxon>Bacteria</taxon>
        <taxon>Pseudomonadati</taxon>
        <taxon>Pseudomonadota</taxon>
        <taxon>Gammaproteobacteria</taxon>
        <taxon>Alteromonadales</taxon>
        <taxon>Colwelliaceae</taxon>
        <taxon>Thalassotalea</taxon>
    </lineage>
</organism>
<evidence type="ECO:0000259" key="2">
    <source>
        <dbReference type="Pfam" id="PF08239"/>
    </source>
</evidence>
<evidence type="ECO:0000313" key="4">
    <source>
        <dbReference type="Proteomes" id="UP000623842"/>
    </source>
</evidence>
<accession>A0A919BQT7</accession>
<dbReference type="PROSITE" id="PS51257">
    <property type="entry name" value="PROKAR_LIPOPROTEIN"/>
    <property type="match status" value="1"/>
</dbReference>
<evidence type="ECO:0000313" key="3">
    <source>
        <dbReference type="EMBL" id="GHG04714.1"/>
    </source>
</evidence>
<comment type="caution">
    <text evidence="3">The sequence shown here is derived from an EMBL/GenBank/DDBJ whole genome shotgun (WGS) entry which is preliminary data.</text>
</comment>
<dbReference type="RefSeq" id="WP_189773932.1">
    <property type="nucleotide sequence ID" value="NZ_BNCK01000010.1"/>
</dbReference>
<proteinExistence type="predicted"/>
<dbReference type="EMBL" id="BNCK01000010">
    <property type="protein sequence ID" value="GHG04714.1"/>
    <property type="molecule type" value="Genomic_DNA"/>
</dbReference>
<dbReference type="Gene3D" id="2.30.30.40">
    <property type="entry name" value="SH3 Domains"/>
    <property type="match status" value="1"/>
</dbReference>
<name>A0A919BQT7_9GAMM</name>
<dbReference type="InterPro" id="IPR003646">
    <property type="entry name" value="SH3-like_bac-type"/>
</dbReference>
<protein>
    <recommendedName>
        <fullName evidence="2">SH3b domain-containing protein</fullName>
    </recommendedName>
</protein>
<dbReference type="AlphaFoldDB" id="A0A919BQT7"/>
<feature type="domain" description="SH3b" evidence="2">
    <location>
        <begin position="146"/>
        <end position="198"/>
    </location>
</feature>
<keyword evidence="4" id="KW-1185">Reference proteome</keyword>
<reference evidence="3" key="2">
    <citation type="submission" date="2020-09" db="EMBL/GenBank/DDBJ databases">
        <authorList>
            <person name="Sun Q."/>
            <person name="Kim S."/>
        </authorList>
    </citation>
    <scope>NUCLEOTIDE SEQUENCE</scope>
    <source>
        <strain evidence="3">KCTC 42731</strain>
    </source>
</reference>
<feature type="region of interest" description="Disordered" evidence="1">
    <location>
        <begin position="82"/>
        <end position="108"/>
    </location>
</feature>
<gene>
    <name evidence="3" type="ORF">GCM10017161_37890</name>
</gene>